<feature type="transmembrane region" description="Helical" evidence="7">
    <location>
        <begin position="66"/>
        <end position="86"/>
    </location>
</feature>
<feature type="transmembrane region" description="Helical" evidence="7">
    <location>
        <begin position="163"/>
        <end position="181"/>
    </location>
</feature>
<proteinExistence type="predicted"/>
<accession>A0A8H4TM30</accession>
<keyword evidence="9" id="KW-1185">Reference proteome</keyword>
<dbReference type="Pfam" id="PF07690">
    <property type="entry name" value="MFS_1"/>
    <property type="match status" value="2"/>
</dbReference>
<evidence type="ECO:0000256" key="2">
    <source>
        <dbReference type="ARBA" id="ARBA00022692"/>
    </source>
</evidence>
<gene>
    <name evidence="8" type="ORF">FSARC_10486</name>
</gene>
<feature type="transmembrane region" description="Helical" evidence="7">
    <location>
        <begin position="551"/>
        <end position="570"/>
    </location>
</feature>
<dbReference type="SUPFAM" id="SSF103473">
    <property type="entry name" value="MFS general substrate transporter"/>
    <property type="match status" value="1"/>
</dbReference>
<feature type="transmembrane region" description="Helical" evidence="7">
    <location>
        <begin position="472"/>
        <end position="494"/>
    </location>
</feature>
<feature type="compositionally biased region" description="Polar residues" evidence="6">
    <location>
        <begin position="24"/>
        <end position="33"/>
    </location>
</feature>
<feature type="transmembrane region" description="Helical" evidence="7">
    <location>
        <begin position="222"/>
        <end position="247"/>
    </location>
</feature>
<feature type="transmembrane region" description="Helical" evidence="7">
    <location>
        <begin position="346"/>
        <end position="366"/>
    </location>
</feature>
<comment type="subcellular location">
    <subcellularLocation>
        <location evidence="1">Membrane</location>
        <topology evidence="1">Multi-pass membrane protein</topology>
    </subcellularLocation>
</comment>
<dbReference type="PANTHER" id="PTHR23501">
    <property type="entry name" value="MAJOR FACILITATOR SUPERFAMILY"/>
    <property type="match status" value="1"/>
</dbReference>
<keyword evidence="5" id="KW-0325">Glycoprotein</keyword>
<evidence type="ECO:0000256" key="6">
    <source>
        <dbReference type="SAM" id="MobiDB-lite"/>
    </source>
</evidence>
<dbReference type="GO" id="GO:0005886">
    <property type="term" value="C:plasma membrane"/>
    <property type="evidence" value="ECO:0007669"/>
    <property type="project" value="TreeGrafter"/>
</dbReference>
<dbReference type="InterPro" id="IPR011701">
    <property type="entry name" value="MFS"/>
</dbReference>
<dbReference type="OrthoDB" id="4078873at2759"/>
<dbReference type="Gene3D" id="1.20.1250.20">
    <property type="entry name" value="MFS general substrate transporter like domains"/>
    <property type="match status" value="2"/>
</dbReference>
<feature type="transmembrane region" description="Helical" evidence="7">
    <location>
        <begin position="443"/>
        <end position="465"/>
    </location>
</feature>
<feature type="transmembrane region" description="Helical" evidence="7">
    <location>
        <begin position="268"/>
        <end position="296"/>
    </location>
</feature>
<evidence type="ECO:0000256" key="5">
    <source>
        <dbReference type="ARBA" id="ARBA00023180"/>
    </source>
</evidence>
<organism evidence="8 9">
    <name type="scientific">Fusarium sarcochroum</name>
    <dbReference type="NCBI Taxonomy" id="1208366"/>
    <lineage>
        <taxon>Eukaryota</taxon>
        <taxon>Fungi</taxon>
        <taxon>Dikarya</taxon>
        <taxon>Ascomycota</taxon>
        <taxon>Pezizomycotina</taxon>
        <taxon>Sordariomycetes</taxon>
        <taxon>Hypocreomycetidae</taxon>
        <taxon>Hypocreales</taxon>
        <taxon>Nectriaceae</taxon>
        <taxon>Fusarium</taxon>
        <taxon>Fusarium lateritium species complex</taxon>
    </lineage>
</organism>
<evidence type="ECO:0000313" key="8">
    <source>
        <dbReference type="EMBL" id="KAF4960426.1"/>
    </source>
</evidence>
<keyword evidence="3 7" id="KW-1133">Transmembrane helix</keyword>
<name>A0A8H4TM30_9HYPO</name>
<dbReference type="Proteomes" id="UP000622797">
    <property type="component" value="Unassembled WGS sequence"/>
</dbReference>
<dbReference type="InterPro" id="IPR036259">
    <property type="entry name" value="MFS_trans_sf"/>
</dbReference>
<dbReference type="PANTHER" id="PTHR23501:SF107">
    <property type="entry name" value="TRANSPORTER, PUTATIVE (AFU_ORTHOLOGUE AFUA_7G04730)-RELATED"/>
    <property type="match status" value="1"/>
</dbReference>
<evidence type="ECO:0000313" key="9">
    <source>
        <dbReference type="Proteomes" id="UP000622797"/>
    </source>
</evidence>
<evidence type="ECO:0000256" key="1">
    <source>
        <dbReference type="ARBA" id="ARBA00004141"/>
    </source>
</evidence>
<reference evidence="8" key="1">
    <citation type="journal article" date="2020" name="BMC Genomics">
        <title>Correction to: Identification and distribution of gene clusters required for synthesis of sphingolipid metabolism inhibitors in diverse species of the filamentous fungus Fusarium.</title>
        <authorList>
            <person name="Kim H.S."/>
            <person name="Lohmar J.M."/>
            <person name="Busman M."/>
            <person name="Brown D.W."/>
            <person name="Naumann T.A."/>
            <person name="Divon H.H."/>
            <person name="Lysoe E."/>
            <person name="Uhlig S."/>
            <person name="Proctor R.H."/>
        </authorList>
    </citation>
    <scope>NUCLEOTIDE SEQUENCE</scope>
    <source>
        <strain evidence="8">NRRL 20472</strain>
    </source>
</reference>
<keyword evidence="2 7" id="KW-0812">Transmembrane</keyword>
<evidence type="ECO:0008006" key="10">
    <source>
        <dbReference type="Google" id="ProtNLM"/>
    </source>
</evidence>
<dbReference type="GO" id="GO:0022857">
    <property type="term" value="F:transmembrane transporter activity"/>
    <property type="evidence" value="ECO:0007669"/>
    <property type="project" value="InterPro"/>
</dbReference>
<feature type="compositionally biased region" description="Basic and acidic residues" evidence="6">
    <location>
        <begin position="11"/>
        <end position="22"/>
    </location>
</feature>
<feature type="transmembrane region" description="Helical" evidence="7">
    <location>
        <begin position="134"/>
        <end position="151"/>
    </location>
</feature>
<sequence>MNPITVGPPHQDARSSGDEEKNTAIPQTVSSGVQADGDSTFESDGEYQQGVERVRAITSVWTKKTLLSMFLMLYLISFVDMIMNYVDSALNPYITSSFGAHGLLNIGSILASIIGACAPLPLAKAIDVWGRVEGFAFMMVVCIVGMIMKATCTTVQMYIGAHILYWVGHIGVMYVIGVMLADMTSLTNRAFIYGINTTPRIVATFASPEIATGFYEKLNFRWAFGAFAIIIAACSIPAMATMVYMFRTATKQGVISRKRSDRTFLQSLKFYFVEFDIIGIILLCACISCLLLPYSLAPYAPKYWTTPYIIALEVLGVVLIPIFYVWEAKLAPVQFLPFKYLKQGTIIGSCLLNAIMFLSTFSWNAYFGSYLQVVNRLSISNANYVLNAYSLTSSVIAPFVGWFVASTGNIKWTAMAGAPIMLIGTALIIPFRSENTNPGLLAFTQILVGFGAGVFSTVDQVAVMAPVTHQHLAVTSALSGLFGGVGAAIGYAIAGGFWNNVMPIELAKRLPEAAKANATLIFSDIVMQQSFADGSAEREAIVGAYAHTMRLMAITGVATMPLCVLSIIIWRNINVKKVEEEKGKQTKGMVF</sequence>
<evidence type="ECO:0000256" key="3">
    <source>
        <dbReference type="ARBA" id="ARBA00022989"/>
    </source>
</evidence>
<dbReference type="EMBL" id="JABEXW010000639">
    <property type="protein sequence ID" value="KAF4960426.1"/>
    <property type="molecule type" value="Genomic_DNA"/>
</dbReference>
<feature type="region of interest" description="Disordered" evidence="6">
    <location>
        <begin position="1"/>
        <end position="46"/>
    </location>
</feature>
<evidence type="ECO:0000256" key="7">
    <source>
        <dbReference type="SAM" id="Phobius"/>
    </source>
</evidence>
<feature type="transmembrane region" description="Helical" evidence="7">
    <location>
        <begin position="98"/>
        <end position="122"/>
    </location>
</feature>
<keyword evidence="4 7" id="KW-0472">Membrane</keyword>
<protein>
    <recommendedName>
        <fullName evidence="10">Siderophore iron transporter mirB</fullName>
    </recommendedName>
</protein>
<reference evidence="8" key="2">
    <citation type="submission" date="2020-05" db="EMBL/GenBank/DDBJ databases">
        <authorList>
            <person name="Kim H.-S."/>
            <person name="Proctor R.H."/>
            <person name="Brown D.W."/>
        </authorList>
    </citation>
    <scope>NUCLEOTIDE SEQUENCE</scope>
    <source>
        <strain evidence="8">NRRL 20472</strain>
    </source>
</reference>
<feature type="transmembrane region" description="Helical" evidence="7">
    <location>
        <begin position="386"/>
        <end position="405"/>
    </location>
</feature>
<feature type="transmembrane region" description="Helical" evidence="7">
    <location>
        <begin position="308"/>
        <end position="326"/>
    </location>
</feature>
<dbReference type="AlphaFoldDB" id="A0A8H4TM30"/>
<comment type="caution">
    <text evidence="8">The sequence shown here is derived from an EMBL/GenBank/DDBJ whole genome shotgun (WGS) entry which is preliminary data.</text>
</comment>
<feature type="transmembrane region" description="Helical" evidence="7">
    <location>
        <begin position="412"/>
        <end position="431"/>
    </location>
</feature>
<evidence type="ECO:0000256" key="4">
    <source>
        <dbReference type="ARBA" id="ARBA00023136"/>
    </source>
</evidence>